<feature type="region of interest" description="Disordered" evidence="1">
    <location>
        <begin position="1"/>
        <end position="107"/>
    </location>
</feature>
<feature type="compositionally biased region" description="Basic and acidic residues" evidence="1">
    <location>
        <begin position="36"/>
        <end position="58"/>
    </location>
</feature>
<dbReference type="EMBL" id="QXGH01000012">
    <property type="protein sequence ID" value="RHW27675.1"/>
    <property type="molecule type" value="Genomic_DNA"/>
</dbReference>
<accession>A0A417Y4Z9</accession>
<evidence type="ECO:0000313" key="3">
    <source>
        <dbReference type="Proteomes" id="UP000283644"/>
    </source>
</evidence>
<feature type="compositionally biased region" description="Basic and acidic residues" evidence="1">
    <location>
        <begin position="83"/>
        <end position="94"/>
    </location>
</feature>
<protein>
    <submittedName>
        <fullName evidence="2">Uncharacterized protein</fullName>
    </submittedName>
</protein>
<keyword evidence="3" id="KW-1185">Reference proteome</keyword>
<reference evidence="2 3" key="1">
    <citation type="submission" date="2018-09" db="EMBL/GenBank/DDBJ databases">
        <title>Genome sequencing of Nocardioides immobilis CCTCC AB 2017083 for comparison to Nocardioides silvaticus.</title>
        <authorList>
            <person name="Li C."/>
            <person name="Wang G."/>
        </authorList>
    </citation>
    <scope>NUCLEOTIDE SEQUENCE [LARGE SCALE GENOMIC DNA]</scope>
    <source>
        <strain evidence="2 3">CCTCC AB 2017083</strain>
    </source>
</reference>
<feature type="compositionally biased region" description="Basic residues" evidence="1">
    <location>
        <begin position="145"/>
        <end position="157"/>
    </location>
</feature>
<feature type="compositionally biased region" description="Basic residues" evidence="1">
    <location>
        <begin position="26"/>
        <end position="35"/>
    </location>
</feature>
<evidence type="ECO:0000313" key="2">
    <source>
        <dbReference type="EMBL" id="RHW27675.1"/>
    </source>
</evidence>
<evidence type="ECO:0000256" key="1">
    <source>
        <dbReference type="SAM" id="MobiDB-lite"/>
    </source>
</evidence>
<dbReference type="Proteomes" id="UP000283644">
    <property type="component" value="Unassembled WGS sequence"/>
</dbReference>
<name>A0A417Y4Z9_9ACTN</name>
<proteinExistence type="predicted"/>
<sequence>MGSSASRRIAKGTGRPSSSRLPADRVRHRHGVLPRRHVDGNPVDAERRDGLGDVERLGEPGVPVHPESDPEGRGDAVGGQLSKDVEVRDIDRQGTDGLTEAPRPMTLVGRDRGLETTAGASCGVHVQQPDEEVSADVAHVSRQPPRARPRRRAASGR</sequence>
<gene>
    <name evidence="2" type="ORF">D0Z08_08385</name>
</gene>
<organism evidence="2 3">
    <name type="scientific">Nocardioides immobilis</name>
    <dbReference type="NCBI Taxonomy" id="2049295"/>
    <lineage>
        <taxon>Bacteria</taxon>
        <taxon>Bacillati</taxon>
        <taxon>Actinomycetota</taxon>
        <taxon>Actinomycetes</taxon>
        <taxon>Propionibacteriales</taxon>
        <taxon>Nocardioidaceae</taxon>
        <taxon>Nocardioides</taxon>
    </lineage>
</organism>
<comment type="caution">
    <text evidence="2">The sequence shown here is derived from an EMBL/GenBank/DDBJ whole genome shotgun (WGS) entry which is preliminary data.</text>
</comment>
<feature type="region of interest" description="Disordered" evidence="1">
    <location>
        <begin position="127"/>
        <end position="157"/>
    </location>
</feature>
<dbReference type="AlphaFoldDB" id="A0A417Y4Z9"/>